<dbReference type="KEGG" id="nfl:COO91_07478"/>
<dbReference type="Proteomes" id="UP000232003">
    <property type="component" value="Chromosome"/>
</dbReference>
<keyword evidence="2" id="KW-1185">Reference proteome</keyword>
<name>A0A2K8T1C0_9NOSO</name>
<organism evidence="1 2">
    <name type="scientific">Nostoc flagelliforme CCNUN1</name>
    <dbReference type="NCBI Taxonomy" id="2038116"/>
    <lineage>
        <taxon>Bacteria</taxon>
        <taxon>Bacillati</taxon>
        <taxon>Cyanobacteriota</taxon>
        <taxon>Cyanophyceae</taxon>
        <taxon>Nostocales</taxon>
        <taxon>Nostocaceae</taxon>
        <taxon>Nostoc</taxon>
    </lineage>
</organism>
<evidence type="ECO:0000313" key="1">
    <source>
        <dbReference type="EMBL" id="AUB41430.1"/>
    </source>
</evidence>
<evidence type="ECO:0000313" key="2">
    <source>
        <dbReference type="Proteomes" id="UP000232003"/>
    </source>
</evidence>
<dbReference type="EMBL" id="CP024785">
    <property type="protein sequence ID" value="AUB41430.1"/>
    <property type="molecule type" value="Genomic_DNA"/>
</dbReference>
<protein>
    <submittedName>
        <fullName evidence="1">Peptide chain release factor 1</fullName>
    </submittedName>
</protein>
<dbReference type="RefSeq" id="WP_225912235.1">
    <property type="nucleotide sequence ID" value="NZ_CAWNNC010000001.1"/>
</dbReference>
<sequence>MQLISKEEIKTLIEQPKGNCVSIYMPTHPAGPEVPQNPIRFKNLIREAQTRLIDAGLEQEDAIALLEKSQEIDTQEFWEQIGEQGLAIFISDKIFRY</sequence>
<proteinExistence type="predicted"/>
<dbReference type="AlphaFoldDB" id="A0A2K8T1C0"/>
<reference evidence="1 2" key="1">
    <citation type="submission" date="2017-11" db="EMBL/GenBank/DDBJ databases">
        <title>Complete genome of a free-living desiccation-tolerant cyanobacterium and its photosynthetic adaptation to extreme terrestrial habitat.</title>
        <authorList>
            <person name="Shang J."/>
        </authorList>
    </citation>
    <scope>NUCLEOTIDE SEQUENCE [LARGE SCALE GENOMIC DNA]</scope>
    <source>
        <strain evidence="1 2">CCNUN1</strain>
    </source>
</reference>
<accession>A0A2K8T1C0</accession>
<gene>
    <name evidence="1" type="ORF">COO91_07478</name>
</gene>